<evidence type="ECO:0000256" key="1">
    <source>
        <dbReference type="SAM" id="MobiDB-lite"/>
    </source>
</evidence>
<evidence type="ECO:0000313" key="2">
    <source>
        <dbReference type="EMBL" id="GBP42821.1"/>
    </source>
</evidence>
<feature type="region of interest" description="Disordered" evidence="1">
    <location>
        <begin position="22"/>
        <end position="51"/>
    </location>
</feature>
<dbReference type="EMBL" id="BGZK01000424">
    <property type="protein sequence ID" value="GBP42821.1"/>
    <property type="molecule type" value="Genomic_DNA"/>
</dbReference>
<dbReference type="AlphaFoldDB" id="A0A4C1VVL8"/>
<dbReference type="Proteomes" id="UP000299102">
    <property type="component" value="Unassembled WGS sequence"/>
</dbReference>
<organism evidence="2 3">
    <name type="scientific">Eumeta variegata</name>
    <name type="common">Bagworm moth</name>
    <name type="synonym">Eumeta japonica</name>
    <dbReference type="NCBI Taxonomy" id="151549"/>
    <lineage>
        <taxon>Eukaryota</taxon>
        <taxon>Metazoa</taxon>
        <taxon>Ecdysozoa</taxon>
        <taxon>Arthropoda</taxon>
        <taxon>Hexapoda</taxon>
        <taxon>Insecta</taxon>
        <taxon>Pterygota</taxon>
        <taxon>Neoptera</taxon>
        <taxon>Endopterygota</taxon>
        <taxon>Lepidoptera</taxon>
        <taxon>Glossata</taxon>
        <taxon>Ditrysia</taxon>
        <taxon>Tineoidea</taxon>
        <taxon>Psychidae</taxon>
        <taxon>Oiketicinae</taxon>
        <taxon>Eumeta</taxon>
    </lineage>
</organism>
<evidence type="ECO:0000313" key="3">
    <source>
        <dbReference type="Proteomes" id="UP000299102"/>
    </source>
</evidence>
<comment type="caution">
    <text evidence="2">The sequence shown here is derived from an EMBL/GenBank/DDBJ whole genome shotgun (WGS) entry which is preliminary data.</text>
</comment>
<accession>A0A4C1VVL8</accession>
<keyword evidence="3" id="KW-1185">Reference proteome</keyword>
<sequence length="209" mass="23761">MSGGPLKIHNLYTTTARSALDSRLRTRSARAETSFRSTTKNGRRTDRRPAAGRFSWESPEVRISRAMAPAGGATARAPDPAVLAAYWAEYEDLCRQLAAQHDEEDNHYEEDTNVLMEMRERSANIAAHTQSANTDEFLVNMKSSTSRYIDSFAESARNRRWRSGRLLNRWYETRFPVGIDYLDTPPPRRPPPRRSSAAFLRDQLGPELS</sequence>
<protein>
    <submittedName>
        <fullName evidence="2">Uncharacterized protein</fullName>
    </submittedName>
</protein>
<proteinExistence type="predicted"/>
<dbReference type="OrthoDB" id="7477101at2759"/>
<gene>
    <name evidence="2" type="ORF">EVAR_83340_1</name>
</gene>
<reference evidence="2 3" key="1">
    <citation type="journal article" date="2019" name="Commun. Biol.">
        <title>The bagworm genome reveals a unique fibroin gene that provides high tensile strength.</title>
        <authorList>
            <person name="Kono N."/>
            <person name="Nakamura H."/>
            <person name="Ohtoshi R."/>
            <person name="Tomita M."/>
            <person name="Numata K."/>
            <person name="Arakawa K."/>
        </authorList>
    </citation>
    <scope>NUCLEOTIDE SEQUENCE [LARGE SCALE GENOMIC DNA]</scope>
</reference>
<feature type="region of interest" description="Disordered" evidence="1">
    <location>
        <begin position="181"/>
        <end position="209"/>
    </location>
</feature>
<name>A0A4C1VVL8_EUMVA</name>